<dbReference type="Proteomes" id="UP000298097">
    <property type="component" value="Unassembled WGS sequence"/>
</dbReference>
<sequence length="130" mass="14409">MSNSAVRYLTLEEVLYIHANQIDEYGGSHGIRDIGLLESAIAQPLGGFGDQEFHKELLDKASAYLFYLCKNHPFNDGNKRVALAVSLVFLDLNEIELNDPEETLYNLTIGVASGGIPMESIAQELRKLII</sequence>
<evidence type="ECO:0000259" key="1">
    <source>
        <dbReference type="PROSITE" id="PS51459"/>
    </source>
</evidence>
<dbReference type="PIRSF" id="PIRSF018297">
    <property type="entry name" value="Doc"/>
    <property type="match status" value="1"/>
</dbReference>
<dbReference type="PROSITE" id="PS51459">
    <property type="entry name" value="FIDO"/>
    <property type="match status" value="1"/>
</dbReference>
<dbReference type="RefSeq" id="WP_135773418.1">
    <property type="nucleotide sequence ID" value="NZ_RQEY01000012.1"/>
</dbReference>
<dbReference type="EMBL" id="RQEY01000012">
    <property type="protein sequence ID" value="TGK41166.1"/>
    <property type="molecule type" value="Genomic_DNA"/>
</dbReference>
<dbReference type="InterPro" id="IPR053737">
    <property type="entry name" value="Type_II_TA_Toxin"/>
</dbReference>
<dbReference type="PANTHER" id="PTHR39426">
    <property type="entry name" value="HOMOLOGY TO DEATH-ON-CURING PROTEIN OF PHAGE P1"/>
    <property type="match status" value="1"/>
</dbReference>
<dbReference type="AlphaFoldDB" id="A0A4R9H6E8"/>
<dbReference type="Gene3D" id="1.20.120.1870">
    <property type="entry name" value="Fic/DOC protein, Fido domain"/>
    <property type="match status" value="1"/>
</dbReference>
<dbReference type="PANTHER" id="PTHR39426:SF1">
    <property type="entry name" value="HOMOLOGY TO DEATH-ON-CURING PROTEIN OF PHAGE P1"/>
    <property type="match status" value="1"/>
</dbReference>
<name>A0A4R9H6E8_9LEPT</name>
<evidence type="ECO:0000313" key="3">
    <source>
        <dbReference type="Proteomes" id="UP000298097"/>
    </source>
</evidence>
<keyword evidence="3" id="KW-1185">Reference proteome</keyword>
<dbReference type="InterPro" id="IPR003812">
    <property type="entry name" value="Fido"/>
</dbReference>
<accession>A0A4R9H6E8</accession>
<dbReference type="SUPFAM" id="SSF140931">
    <property type="entry name" value="Fic-like"/>
    <property type="match status" value="1"/>
</dbReference>
<comment type="caution">
    <text evidence="2">The sequence shown here is derived from an EMBL/GenBank/DDBJ whole genome shotgun (WGS) entry which is preliminary data.</text>
</comment>
<proteinExistence type="predicted"/>
<dbReference type="Pfam" id="PF02661">
    <property type="entry name" value="Fic"/>
    <property type="match status" value="1"/>
</dbReference>
<evidence type="ECO:0000313" key="2">
    <source>
        <dbReference type="EMBL" id="TGK41166.1"/>
    </source>
</evidence>
<dbReference type="NCBIfam" id="TIGR01550">
    <property type="entry name" value="DOC_P1"/>
    <property type="match status" value="1"/>
</dbReference>
<dbReference type="InterPro" id="IPR036597">
    <property type="entry name" value="Fido-like_dom_sf"/>
</dbReference>
<organism evidence="2 3">
    <name type="scientific">Leptospira andrefontaineae</name>
    <dbReference type="NCBI Taxonomy" id="2484976"/>
    <lineage>
        <taxon>Bacteria</taxon>
        <taxon>Pseudomonadati</taxon>
        <taxon>Spirochaetota</taxon>
        <taxon>Spirochaetia</taxon>
        <taxon>Leptospirales</taxon>
        <taxon>Leptospiraceae</taxon>
        <taxon>Leptospira</taxon>
    </lineage>
</organism>
<protein>
    <submittedName>
        <fullName evidence="2">Type II toxin-antitoxin system death-on-curing family toxin</fullName>
    </submittedName>
</protein>
<dbReference type="InterPro" id="IPR006440">
    <property type="entry name" value="Doc"/>
</dbReference>
<gene>
    <name evidence="2" type="ORF">EHO65_06965</name>
</gene>
<dbReference type="GO" id="GO:0016301">
    <property type="term" value="F:kinase activity"/>
    <property type="evidence" value="ECO:0007669"/>
    <property type="project" value="InterPro"/>
</dbReference>
<feature type="domain" description="Fido" evidence="1">
    <location>
        <begin position="9"/>
        <end position="127"/>
    </location>
</feature>
<reference evidence="2" key="1">
    <citation type="journal article" date="2019" name="PLoS Negl. Trop. Dis.">
        <title>Revisiting the worldwide diversity of Leptospira species in the environment.</title>
        <authorList>
            <person name="Vincent A.T."/>
            <person name="Schiettekatte O."/>
            <person name="Bourhy P."/>
            <person name="Veyrier F.J."/>
            <person name="Picardeau M."/>
        </authorList>
    </citation>
    <scope>NUCLEOTIDE SEQUENCE [LARGE SCALE GENOMIC DNA]</scope>
    <source>
        <strain evidence="2">201800301</strain>
    </source>
</reference>
<dbReference type="OrthoDB" id="9802752at2"/>